<protein>
    <recommendedName>
        <fullName evidence="1">NAD(P)-binding domain-containing protein</fullName>
    </recommendedName>
</protein>
<dbReference type="PANTHER" id="PTHR15020">
    <property type="entry name" value="FLAVIN REDUCTASE-RELATED"/>
    <property type="match status" value="1"/>
</dbReference>
<dbReference type="RefSeq" id="WP_109275270.1">
    <property type="nucleotide sequence ID" value="NZ_QFKX01000002.1"/>
</dbReference>
<dbReference type="PANTHER" id="PTHR15020:SF50">
    <property type="entry name" value="UPF0659 PROTEIN YMR090W"/>
    <property type="match status" value="1"/>
</dbReference>
<accession>A0A2U2RLK5</accession>
<evidence type="ECO:0000313" key="2">
    <source>
        <dbReference type="EMBL" id="PWH06675.1"/>
    </source>
</evidence>
<dbReference type="Gene3D" id="3.40.50.720">
    <property type="entry name" value="NAD(P)-binding Rossmann-like Domain"/>
    <property type="match status" value="1"/>
</dbReference>
<name>A0A2U2RLK5_9MICO</name>
<dbReference type="AlphaFoldDB" id="A0A2U2RLK5"/>
<dbReference type="Proteomes" id="UP000245590">
    <property type="component" value="Unassembled WGS sequence"/>
</dbReference>
<proteinExistence type="predicted"/>
<dbReference type="EMBL" id="QFKX01000002">
    <property type="protein sequence ID" value="PWH06675.1"/>
    <property type="molecule type" value="Genomic_DNA"/>
</dbReference>
<dbReference type="InterPro" id="IPR016040">
    <property type="entry name" value="NAD(P)-bd_dom"/>
</dbReference>
<organism evidence="2 3">
    <name type="scientific">Brachybacterium endophyticum</name>
    <dbReference type="NCBI Taxonomy" id="2182385"/>
    <lineage>
        <taxon>Bacteria</taxon>
        <taxon>Bacillati</taxon>
        <taxon>Actinomycetota</taxon>
        <taxon>Actinomycetes</taxon>
        <taxon>Micrococcales</taxon>
        <taxon>Dermabacteraceae</taxon>
        <taxon>Brachybacterium</taxon>
    </lineage>
</organism>
<evidence type="ECO:0000259" key="1">
    <source>
        <dbReference type="Pfam" id="PF13460"/>
    </source>
</evidence>
<evidence type="ECO:0000313" key="3">
    <source>
        <dbReference type="Proteomes" id="UP000245590"/>
    </source>
</evidence>
<comment type="caution">
    <text evidence="2">The sequence shown here is derived from an EMBL/GenBank/DDBJ whole genome shotgun (WGS) entry which is preliminary data.</text>
</comment>
<sequence length="237" mass="24816">MSTAHPADPPPPPRLAVFAADSLLGEAVARDALLRACEVVSAAEDPSLVAQVSPAQQIIGIDPGDPVGLLAALDGASAVILALEPDPVPGAHRCDLSELLVSVVRAMRRTGVGRLVSSSSLALSGEAADPRVDRSTRRAARDLLTALRTEVSPEDHTRELRRCEMLLDGSGTDWTVLRAGRLTDLLGTRRPRLVDAASATDASSRRIAREDLARALVDQALVPGDPGARVRTVVADG</sequence>
<keyword evidence="3" id="KW-1185">Reference proteome</keyword>
<reference evidence="2 3" key="1">
    <citation type="submission" date="2018-05" db="EMBL/GenBank/DDBJ databases">
        <title>Brachybacterium sp. M1HQ-2T, whole genome shotgun sequence.</title>
        <authorList>
            <person name="Tuo L."/>
        </authorList>
    </citation>
    <scope>NUCLEOTIDE SEQUENCE [LARGE SCALE GENOMIC DNA]</scope>
    <source>
        <strain evidence="2 3">M1HQ-2</strain>
    </source>
</reference>
<dbReference type="SUPFAM" id="SSF51735">
    <property type="entry name" value="NAD(P)-binding Rossmann-fold domains"/>
    <property type="match status" value="1"/>
</dbReference>
<gene>
    <name evidence="2" type="ORF">DEO23_06995</name>
</gene>
<dbReference type="Pfam" id="PF13460">
    <property type="entry name" value="NAD_binding_10"/>
    <property type="match status" value="1"/>
</dbReference>
<feature type="domain" description="NAD(P)-binding" evidence="1">
    <location>
        <begin position="24"/>
        <end position="220"/>
    </location>
</feature>
<dbReference type="OrthoDB" id="3763081at2"/>
<dbReference type="InterPro" id="IPR036291">
    <property type="entry name" value="NAD(P)-bd_dom_sf"/>
</dbReference>